<comment type="function">
    <text evidence="4">Flagellin is the subunit protein which polymerizes to form the filaments of bacterial flagella.</text>
</comment>
<evidence type="ECO:0000256" key="1">
    <source>
        <dbReference type="ARBA" id="ARBA00005709"/>
    </source>
</evidence>
<dbReference type="Gene3D" id="6.10.280.190">
    <property type="match status" value="1"/>
</dbReference>
<dbReference type="Gene3D" id="1.20.1330.10">
    <property type="entry name" value="f41 fragment of flagellin, N-terminal domain"/>
    <property type="match status" value="1"/>
</dbReference>
<dbReference type="Pfam" id="PF00700">
    <property type="entry name" value="Flagellin_C"/>
    <property type="match status" value="1"/>
</dbReference>
<dbReference type="InterPro" id="IPR042187">
    <property type="entry name" value="Flagellin_C_sub2"/>
</dbReference>
<comment type="subcellular location">
    <subcellularLocation>
        <location evidence="4">Secreted</location>
    </subcellularLocation>
    <subcellularLocation>
        <location evidence="4">Bacterial flagellum</location>
    </subcellularLocation>
</comment>
<dbReference type="HOGENOM" id="CLU_011142_2_2_6"/>
<protein>
    <recommendedName>
        <fullName evidence="4">Flagellin</fullName>
    </recommendedName>
</protein>
<dbReference type="GO" id="GO:0005198">
    <property type="term" value="F:structural molecule activity"/>
    <property type="evidence" value="ECO:0007669"/>
    <property type="project" value="UniProtKB-UniRule"/>
</dbReference>
<gene>
    <name evidence="7" type="ordered locus">Sbal_2936</name>
</gene>
<dbReference type="EMBL" id="CP000563">
    <property type="protein sequence ID" value="ABN62418.1"/>
    <property type="molecule type" value="Genomic_DNA"/>
</dbReference>
<keyword evidence="7" id="KW-0969">Cilium</keyword>
<feature type="domain" description="Flagellin C-terminal" evidence="6">
    <location>
        <begin position="189"/>
        <end position="274"/>
    </location>
</feature>
<sequence length="275" mass="28792">MAITVNTNVTSMKAQKNLNTSSSGLASSMERLSSGLRINSAKDDAAGLAISNRLNSQVRGLDVGMRNANDAISIAQISEGAMQEQTNMLQRMRDLTIQAENGANSTSDIDAIKSEIDALASEISAIANSTAFGNTKLLDGTFSAGKTFQVGHQNKEDITVSVSKVTASALKVQASVVKVSTAAQRSASLTNIDAAIKAIDTQRSNLGAIQNRLAYNISNSANTQANVADAKSRIVDVDFAKETATMTKNQVLQQTGSAMLAQANQLPQVALSLLG</sequence>
<evidence type="ECO:0000256" key="2">
    <source>
        <dbReference type="ARBA" id="ARBA00022525"/>
    </source>
</evidence>
<accession>A3D6Q5</accession>
<feature type="domain" description="Flagellin N-terminal" evidence="5">
    <location>
        <begin position="5"/>
        <end position="142"/>
    </location>
</feature>
<evidence type="ECO:0000256" key="3">
    <source>
        <dbReference type="ARBA" id="ARBA00023143"/>
    </source>
</evidence>
<comment type="similarity">
    <text evidence="1 4">Belongs to the bacterial flagellin family.</text>
</comment>
<reference evidence="7 8" key="1">
    <citation type="submission" date="2007-02" db="EMBL/GenBank/DDBJ databases">
        <title>Complete sequence of chromosome of Shewanella baltica OS155.</title>
        <authorList>
            <consortium name="US DOE Joint Genome Institute"/>
            <person name="Copeland A."/>
            <person name="Lucas S."/>
            <person name="Lapidus A."/>
            <person name="Barry K."/>
            <person name="Detter J.C."/>
            <person name="Glavina del Rio T."/>
            <person name="Hammon N."/>
            <person name="Israni S."/>
            <person name="Dalin E."/>
            <person name="Tice H."/>
            <person name="Pitluck S."/>
            <person name="Sims D.R."/>
            <person name="Brettin T."/>
            <person name="Bruce D."/>
            <person name="Han C."/>
            <person name="Tapia R."/>
            <person name="Brainard J."/>
            <person name="Schmutz J."/>
            <person name="Larimer F."/>
            <person name="Land M."/>
            <person name="Hauser L."/>
            <person name="Kyrpides N."/>
            <person name="Mikhailova N."/>
            <person name="Brettar I."/>
            <person name="Klappenbach J."/>
            <person name="Konstantinidis K."/>
            <person name="Rodrigues J."/>
            <person name="Tiedje J."/>
            <person name="Richardson P."/>
        </authorList>
    </citation>
    <scope>NUCLEOTIDE SEQUENCE [LARGE SCALE GENOMIC DNA]</scope>
    <source>
        <strain evidence="8">OS155 / ATCC BAA-1091</strain>
    </source>
</reference>
<dbReference type="OrthoDB" id="9796789at2"/>
<dbReference type="Gene3D" id="6.10.10.10">
    <property type="entry name" value="Flagellar export chaperone, C-terminal domain"/>
    <property type="match status" value="1"/>
</dbReference>
<dbReference type="GO" id="GO:0005576">
    <property type="term" value="C:extracellular region"/>
    <property type="evidence" value="ECO:0007669"/>
    <property type="project" value="UniProtKB-SubCell"/>
</dbReference>
<evidence type="ECO:0000313" key="7">
    <source>
        <dbReference type="EMBL" id="ABN62418.1"/>
    </source>
</evidence>
<keyword evidence="3 4" id="KW-0975">Bacterial flagellum</keyword>
<dbReference type="PRINTS" id="PR00207">
    <property type="entry name" value="FLAGELLIN"/>
</dbReference>
<dbReference type="AlphaFoldDB" id="A3D6Q5"/>
<dbReference type="PANTHER" id="PTHR42792">
    <property type="entry name" value="FLAGELLIN"/>
    <property type="match status" value="1"/>
</dbReference>
<dbReference type="Pfam" id="PF00669">
    <property type="entry name" value="Flagellin_N"/>
    <property type="match status" value="1"/>
</dbReference>
<evidence type="ECO:0000259" key="5">
    <source>
        <dbReference type="Pfam" id="PF00669"/>
    </source>
</evidence>
<dbReference type="RefSeq" id="WP_006082416.1">
    <property type="nucleotide sequence ID" value="NC_009052.1"/>
</dbReference>
<dbReference type="InterPro" id="IPR001492">
    <property type="entry name" value="Flagellin"/>
</dbReference>
<dbReference type="KEGG" id="sbl:Sbal_2936"/>
<dbReference type="GO" id="GO:0009288">
    <property type="term" value="C:bacterial-type flagellum"/>
    <property type="evidence" value="ECO:0007669"/>
    <property type="project" value="UniProtKB-SubCell"/>
</dbReference>
<proteinExistence type="inferred from homology"/>
<dbReference type="SUPFAM" id="SSF64518">
    <property type="entry name" value="Phase 1 flagellin"/>
    <property type="match status" value="1"/>
</dbReference>
<evidence type="ECO:0000259" key="6">
    <source>
        <dbReference type="Pfam" id="PF00700"/>
    </source>
</evidence>
<dbReference type="InterPro" id="IPR001029">
    <property type="entry name" value="Flagellin_N"/>
</dbReference>
<name>A3D6Q5_SHEB5</name>
<organism evidence="7 8">
    <name type="scientific">Shewanella baltica (strain OS155 / ATCC BAA-1091)</name>
    <dbReference type="NCBI Taxonomy" id="325240"/>
    <lineage>
        <taxon>Bacteria</taxon>
        <taxon>Pseudomonadati</taxon>
        <taxon>Pseudomonadota</taxon>
        <taxon>Gammaproteobacteria</taxon>
        <taxon>Alteromonadales</taxon>
        <taxon>Shewanellaceae</taxon>
        <taxon>Shewanella</taxon>
    </lineage>
</organism>
<evidence type="ECO:0000256" key="4">
    <source>
        <dbReference type="RuleBase" id="RU362073"/>
    </source>
</evidence>
<evidence type="ECO:0000313" key="8">
    <source>
        <dbReference type="Proteomes" id="UP000001557"/>
    </source>
</evidence>
<keyword evidence="7" id="KW-0966">Cell projection</keyword>
<dbReference type="PANTHER" id="PTHR42792:SF2">
    <property type="entry name" value="FLAGELLIN"/>
    <property type="match status" value="1"/>
</dbReference>
<keyword evidence="8" id="KW-1185">Reference proteome</keyword>
<dbReference type="Proteomes" id="UP000001557">
    <property type="component" value="Chromosome"/>
</dbReference>
<dbReference type="InterPro" id="IPR046358">
    <property type="entry name" value="Flagellin_C"/>
</dbReference>
<keyword evidence="7" id="KW-0282">Flagellum</keyword>
<dbReference type="STRING" id="325240.Sbal_2936"/>
<keyword evidence="2 4" id="KW-0964">Secreted</keyword>